<comment type="caution">
    <text evidence="1">The sequence shown here is derived from an EMBL/GenBank/DDBJ whole genome shotgun (WGS) entry which is preliminary data.</text>
</comment>
<gene>
    <name evidence="1" type="ORF">BDM02DRAFT_745101</name>
</gene>
<reference evidence="1" key="1">
    <citation type="submission" date="2019-10" db="EMBL/GenBank/DDBJ databases">
        <authorList>
            <consortium name="DOE Joint Genome Institute"/>
            <person name="Kuo A."/>
            <person name="Miyauchi S."/>
            <person name="Kiss E."/>
            <person name="Drula E."/>
            <person name="Kohler A."/>
            <person name="Sanchez-Garcia M."/>
            <person name="Andreopoulos B."/>
            <person name="Barry K.W."/>
            <person name="Bonito G."/>
            <person name="Buee M."/>
            <person name="Carver A."/>
            <person name="Chen C."/>
            <person name="Cichocki N."/>
            <person name="Clum A."/>
            <person name="Culley D."/>
            <person name="Crous P.W."/>
            <person name="Fauchery L."/>
            <person name="Girlanda M."/>
            <person name="Hayes R."/>
            <person name="Keri Z."/>
            <person name="Labutti K."/>
            <person name="Lipzen A."/>
            <person name="Lombard V."/>
            <person name="Magnuson J."/>
            <person name="Maillard F."/>
            <person name="Morin E."/>
            <person name="Murat C."/>
            <person name="Nolan M."/>
            <person name="Ohm R."/>
            <person name="Pangilinan J."/>
            <person name="Pereira M."/>
            <person name="Perotto S."/>
            <person name="Peter M."/>
            <person name="Riley R."/>
            <person name="Sitrit Y."/>
            <person name="Stielow B."/>
            <person name="Szollosi G."/>
            <person name="Zifcakova L."/>
            <person name="Stursova M."/>
            <person name="Spatafora J.W."/>
            <person name="Tedersoo L."/>
            <person name="Vaario L.-M."/>
            <person name="Yamada A."/>
            <person name="Yan M."/>
            <person name="Wang P."/>
            <person name="Xu J."/>
            <person name="Bruns T."/>
            <person name="Baldrian P."/>
            <person name="Vilgalys R."/>
            <person name="Henrissat B."/>
            <person name="Grigoriev I.V."/>
            <person name="Hibbett D."/>
            <person name="Nagy L.G."/>
            <person name="Martin F.M."/>
        </authorList>
    </citation>
    <scope>NUCLEOTIDE SEQUENCE</scope>
    <source>
        <strain evidence="1">P2</strain>
    </source>
</reference>
<evidence type="ECO:0000313" key="1">
    <source>
        <dbReference type="EMBL" id="KAF9651423.1"/>
    </source>
</evidence>
<name>A0ACB6ZPQ2_THEGA</name>
<accession>A0ACB6ZPQ2</accession>
<reference evidence="1" key="2">
    <citation type="journal article" date="2020" name="Nat. Commun.">
        <title>Large-scale genome sequencing of mycorrhizal fungi provides insights into the early evolution of symbiotic traits.</title>
        <authorList>
            <person name="Miyauchi S."/>
            <person name="Kiss E."/>
            <person name="Kuo A."/>
            <person name="Drula E."/>
            <person name="Kohler A."/>
            <person name="Sanchez-Garcia M."/>
            <person name="Morin E."/>
            <person name="Andreopoulos B."/>
            <person name="Barry K.W."/>
            <person name="Bonito G."/>
            <person name="Buee M."/>
            <person name="Carver A."/>
            <person name="Chen C."/>
            <person name="Cichocki N."/>
            <person name="Clum A."/>
            <person name="Culley D."/>
            <person name="Crous P.W."/>
            <person name="Fauchery L."/>
            <person name="Girlanda M."/>
            <person name="Hayes R.D."/>
            <person name="Keri Z."/>
            <person name="LaButti K."/>
            <person name="Lipzen A."/>
            <person name="Lombard V."/>
            <person name="Magnuson J."/>
            <person name="Maillard F."/>
            <person name="Murat C."/>
            <person name="Nolan M."/>
            <person name="Ohm R.A."/>
            <person name="Pangilinan J."/>
            <person name="Pereira M.F."/>
            <person name="Perotto S."/>
            <person name="Peter M."/>
            <person name="Pfister S."/>
            <person name="Riley R."/>
            <person name="Sitrit Y."/>
            <person name="Stielow J.B."/>
            <person name="Szollosi G."/>
            <person name="Zifcakova L."/>
            <person name="Stursova M."/>
            <person name="Spatafora J.W."/>
            <person name="Tedersoo L."/>
            <person name="Vaario L.M."/>
            <person name="Yamada A."/>
            <person name="Yan M."/>
            <person name="Wang P."/>
            <person name="Xu J."/>
            <person name="Bruns T."/>
            <person name="Baldrian P."/>
            <person name="Vilgalys R."/>
            <person name="Dunand C."/>
            <person name="Henrissat B."/>
            <person name="Grigoriev I.V."/>
            <person name="Hibbett D."/>
            <person name="Nagy L.G."/>
            <person name="Martin F.M."/>
        </authorList>
    </citation>
    <scope>NUCLEOTIDE SEQUENCE</scope>
    <source>
        <strain evidence="1">P2</strain>
    </source>
</reference>
<evidence type="ECO:0000313" key="2">
    <source>
        <dbReference type="Proteomes" id="UP000886501"/>
    </source>
</evidence>
<protein>
    <submittedName>
        <fullName evidence="1">Uncharacterized protein</fullName>
    </submittedName>
</protein>
<sequence length="261" mass="29145">MQRSPNIPPIIVLPRDTTASDALLHDILNVLKENKAYQLAVLEQQNQLHDSLEELNRSLLTNREKRHTEVDELSLQVDGLREDLNRFFVDPAHGAKNRFKATPGMGRWSSRRPRRVQTPRPRRRSPDLVADSASSEEEPLETDIDPNIYRYSEPAVPIRGSYTPAPTYPRIPSTATGTAVGSSRTLTPSNNIRPESRQQSSQGSSGLTYVSDDPVIPPPPPGFVPYPDQDPMHRQNPLPTPRVPFQQSPLHPAPAPPPPHI</sequence>
<organism evidence="1 2">
    <name type="scientific">Thelephora ganbajun</name>
    <name type="common">Ganba fungus</name>
    <dbReference type="NCBI Taxonomy" id="370292"/>
    <lineage>
        <taxon>Eukaryota</taxon>
        <taxon>Fungi</taxon>
        <taxon>Dikarya</taxon>
        <taxon>Basidiomycota</taxon>
        <taxon>Agaricomycotina</taxon>
        <taxon>Agaricomycetes</taxon>
        <taxon>Thelephorales</taxon>
        <taxon>Thelephoraceae</taxon>
        <taxon>Thelephora</taxon>
    </lineage>
</organism>
<dbReference type="Proteomes" id="UP000886501">
    <property type="component" value="Unassembled WGS sequence"/>
</dbReference>
<dbReference type="EMBL" id="MU117975">
    <property type="protein sequence ID" value="KAF9651423.1"/>
    <property type="molecule type" value="Genomic_DNA"/>
</dbReference>
<proteinExistence type="predicted"/>
<keyword evidence="2" id="KW-1185">Reference proteome</keyword>